<comment type="caution">
    <text evidence="2">The sequence shown here is derived from an EMBL/GenBank/DDBJ whole genome shotgun (WGS) entry which is preliminary data.</text>
</comment>
<evidence type="ECO:0000313" key="3">
    <source>
        <dbReference type="EMBL" id="MBB5473499.1"/>
    </source>
</evidence>
<reference evidence="3 5" key="2">
    <citation type="submission" date="2020-08" db="EMBL/GenBank/DDBJ databases">
        <title>Sequencing the genomes of 1000 actinobacteria strains.</title>
        <authorList>
            <person name="Klenk H.-P."/>
        </authorList>
    </citation>
    <scope>NUCLEOTIDE SEQUENCE [LARGE SCALE GENOMIC DNA]</scope>
    <source>
        <strain evidence="3 5">DSM 9581</strain>
    </source>
</reference>
<proteinExistence type="predicted"/>
<feature type="chain" id="PRO_5038242048" evidence="1">
    <location>
        <begin position="22"/>
        <end position="282"/>
    </location>
</feature>
<dbReference type="RefSeq" id="WP_221286346.1">
    <property type="nucleotide sequence ID" value="NZ_BJVQ01000003.1"/>
</dbReference>
<name>A0A511F7G5_9CELL</name>
<accession>A0A511F7G5</accession>
<dbReference type="PROSITE" id="PS51257">
    <property type="entry name" value="PROKAR_LIPOPROTEIN"/>
    <property type="match status" value="1"/>
</dbReference>
<reference evidence="2 4" key="1">
    <citation type="submission" date="2019-07" db="EMBL/GenBank/DDBJ databases">
        <title>Whole genome shotgun sequence of Cellulomonas hominis NBRC 16055.</title>
        <authorList>
            <person name="Hosoyama A."/>
            <person name="Uohara A."/>
            <person name="Ohji S."/>
            <person name="Ichikawa N."/>
        </authorList>
    </citation>
    <scope>NUCLEOTIDE SEQUENCE [LARGE SCALE GENOMIC DNA]</scope>
    <source>
        <strain evidence="2 4">NBRC 16055</strain>
    </source>
</reference>
<evidence type="ECO:0000256" key="1">
    <source>
        <dbReference type="SAM" id="SignalP"/>
    </source>
</evidence>
<evidence type="ECO:0000313" key="4">
    <source>
        <dbReference type="Proteomes" id="UP000321723"/>
    </source>
</evidence>
<dbReference type="AlphaFoldDB" id="A0A511F7G5"/>
<dbReference type="EMBL" id="BJVQ01000003">
    <property type="protein sequence ID" value="GEL45219.1"/>
    <property type="molecule type" value="Genomic_DNA"/>
</dbReference>
<dbReference type="Proteomes" id="UP000321723">
    <property type="component" value="Unassembled WGS sequence"/>
</dbReference>
<protein>
    <submittedName>
        <fullName evidence="3">Putative lipoprotein with Yx(FWY)xxD motif</fullName>
    </submittedName>
</protein>
<evidence type="ECO:0000313" key="2">
    <source>
        <dbReference type="EMBL" id="GEL45219.1"/>
    </source>
</evidence>
<evidence type="ECO:0000313" key="5">
    <source>
        <dbReference type="Proteomes" id="UP000564629"/>
    </source>
</evidence>
<keyword evidence="1" id="KW-0732">Signal</keyword>
<gene>
    <name evidence="2" type="ORF">CHO01_03350</name>
    <name evidence="3" type="ORF">HNR08_002235</name>
</gene>
<organism evidence="2 4">
    <name type="scientific">Cellulomonas hominis</name>
    <dbReference type="NCBI Taxonomy" id="156981"/>
    <lineage>
        <taxon>Bacteria</taxon>
        <taxon>Bacillati</taxon>
        <taxon>Actinomycetota</taxon>
        <taxon>Actinomycetes</taxon>
        <taxon>Micrococcales</taxon>
        <taxon>Cellulomonadaceae</taxon>
        <taxon>Cellulomonas</taxon>
    </lineage>
</organism>
<feature type="signal peptide" evidence="1">
    <location>
        <begin position="1"/>
        <end position="21"/>
    </location>
</feature>
<dbReference type="EMBL" id="JACHDN010000001">
    <property type="protein sequence ID" value="MBB5473499.1"/>
    <property type="molecule type" value="Genomic_DNA"/>
</dbReference>
<dbReference type="Proteomes" id="UP000564629">
    <property type="component" value="Unassembled WGS sequence"/>
</dbReference>
<sequence>MTAPRTPARLAAAAAALVVLAGCTGTASPGPGPTPEPSGTAVLTLGDPASLRADGASVTVGDVALTVWPGVGVTTSEPDADGAVVLAVPVPAIDDDTVATEQAGVLVAPDGMTLDVLEDDSAVVRDGAGAVVAALSAPTLAGDAAGSGAVLAVDARDDGTVTWSVIRPVRTDGTVEPPASGTVTATLAATAVRSATWSVRDDEGGESLAVVPADWARRGGVAAEEAVWAQVVALAPDAGTQGMHDQLTCHMIGAPDKASWNLEPWRPEVGLLATIGALCNPE</sequence>
<dbReference type="InterPro" id="IPR019719">
    <property type="entry name" value="DUF2599"/>
</dbReference>
<keyword evidence="4" id="KW-1185">Reference proteome</keyword>
<dbReference type="Pfam" id="PF10783">
    <property type="entry name" value="DUF2599"/>
    <property type="match status" value="1"/>
</dbReference>
<keyword evidence="3" id="KW-0449">Lipoprotein</keyword>